<evidence type="ECO:0000256" key="4">
    <source>
        <dbReference type="ARBA" id="ARBA00011245"/>
    </source>
</evidence>
<evidence type="ECO:0000256" key="15">
    <source>
        <dbReference type="PIRSR" id="PIRSR000137-1"/>
    </source>
</evidence>
<evidence type="ECO:0000256" key="6">
    <source>
        <dbReference type="ARBA" id="ARBA00022525"/>
    </source>
</evidence>
<comment type="catalytic activity">
    <reaction evidence="11">
        <text>pyranose + acceptor = pyranos-2,3-diulose + reduced acceptor.</text>
        <dbReference type="EC" id="1.1.99.29"/>
    </reaction>
</comment>
<comment type="catalytic activity">
    <reaction evidence="10">
        <text>pyranose + acceptor = pyranos-2-ulose + reduced acceptor.</text>
        <dbReference type="EC" id="1.1.99.29"/>
    </reaction>
</comment>
<comment type="catalytic activity">
    <reaction evidence="13">
        <text>a pyranoside + acceptor = a pyranosid-3-ulose + reduced acceptor.</text>
        <dbReference type="EC" id="1.1.99.29"/>
    </reaction>
</comment>
<dbReference type="GO" id="GO:0050660">
    <property type="term" value="F:flavin adenine dinucleotide binding"/>
    <property type="evidence" value="ECO:0007669"/>
    <property type="project" value="InterPro"/>
</dbReference>
<gene>
    <name evidence="19" type="ORF">GALMADRAFT_125264</name>
</gene>
<evidence type="ECO:0000259" key="18">
    <source>
        <dbReference type="PROSITE" id="PS00624"/>
    </source>
</evidence>
<organism evidence="19 20">
    <name type="scientific">Galerina marginata (strain CBS 339.88)</name>
    <dbReference type="NCBI Taxonomy" id="685588"/>
    <lineage>
        <taxon>Eukaryota</taxon>
        <taxon>Fungi</taxon>
        <taxon>Dikarya</taxon>
        <taxon>Basidiomycota</taxon>
        <taxon>Agaricomycotina</taxon>
        <taxon>Agaricomycetes</taxon>
        <taxon>Agaricomycetidae</taxon>
        <taxon>Agaricales</taxon>
        <taxon>Agaricineae</taxon>
        <taxon>Strophariaceae</taxon>
        <taxon>Galerina</taxon>
    </lineage>
</organism>
<sequence length="600" mass="64280">MSTALLGLCATVLFTFLLSPANAALIGDVKDLPHVPFDFIIIGGGTAGNVIANRLTENPKVSVLVLEAGGSNEGATDSIIPFFCTRASPDTPFDWNFTTTPQVGLNGRSVAYPRGHILGGTSSINFMAYLRGSSSDWNRYAALTGDKGWSWNAIQPYIRKNELWTPPADKHNIAGQFDPALHSTTGINSVSLAGFPHPIDNRVIETTKQLSKEFPFNLDMNSGNHLGIGWIQTTINGARRSSSATSYLGPKFINRANLHVLLGARVTRLIETKGSQEKPQFTTVEFAQSESGPRFLLTASKEVILSAGAVGTPHILLHSGIGEPKALEALKIPSIVDLPDVGRNLSDHPLLPNVWLVNSTDTFEKAGRNATLAAEELEQWNKTQSGPLVDTVLDHLGWLRLPPNASIFQKFPDPASGVNTAHFELLFVNGMIPGNIPAIGNFLTIVTAVVSPVARGSVTLATSNPFDAPNIDPSLLGSEFDLFTMREAVRSAERFVAAPAWKDYIIAPFGGLENTNTEAKLDDYIRANGNTIFHPVGTASMSPRGASHGVVDPDLLVKGVSGLRVVDASVLPIVPAAHTQAPTYIVAERAADLIKGLWNV</sequence>
<dbReference type="GO" id="GO:0033718">
    <property type="term" value="F:pyranose dehydrogenase (acceptor) activity"/>
    <property type="evidence" value="ECO:0007669"/>
    <property type="project" value="UniProtKB-EC"/>
</dbReference>
<comment type="function">
    <text evidence="9">Catalyzes the single-oxidation or sequential double oxidation reaction of carbohydrates primarily at carbon-2 and/or carbon-3 with the concomitant reduction of the flavin. The enzyme exhibits a broad sugar substrate specificity, oxidizing different aldopyranoses to the corresponding C-1, C-2, C-3 or C-1,2, C-2,3 and C-3,4 (di)dehydro sugars with substrate-specific regioselectivity. Accepts only a narrow range of electron acceptors such as substituted benzoquinones and complexed metal ions and reacts extremely slowly with O(2) as acceptor. May play a role in the natural recycling of plant matter by oxidizing all major monosaccharides in lignocellulose and by reducing quinone compounds or reactive radical species generated during lignin depolymerization.</text>
</comment>
<keyword evidence="8 16" id="KW-0274">FAD</keyword>
<evidence type="ECO:0000256" key="12">
    <source>
        <dbReference type="ARBA" id="ARBA00034029"/>
    </source>
</evidence>
<evidence type="ECO:0000256" key="7">
    <source>
        <dbReference type="ARBA" id="ARBA00022630"/>
    </source>
</evidence>
<reference evidence="20" key="1">
    <citation type="journal article" date="2014" name="Proc. Natl. Acad. Sci. U.S.A.">
        <title>Extensive sampling of basidiomycete genomes demonstrates inadequacy of the white-rot/brown-rot paradigm for wood decay fungi.</title>
        <authorList>
            <person name="Riley R."/>
            <person name="Salamov A.A."/>
            <person name="Brown D.W."/>
            <person name="Nagy L.G."/>
            <person name="Floudas D."/>
            <person name="Held B.W."/>
            <person name="Levasseur A."/>
            <person name="Lombard V."/>
            <person name="Morin E."/>
            <person name="Otillar R."/>
            <person name="Lindquist E.A."/>
            <person name="Sun H."/>
            <person name="LaButti K.M."/>
            <person name="Schmutz J."/>
            <person name="Jabbour D."/>
            <person name="Luo H."/>
            <person name="Baker S.E."/>
            <person name="Pisabarro A.G."/>
            <person name="Walton J.D."/>
            <person name="Blanchette R.A."/>
            <person name="Henrissat B."/>
            <person name="Martin F."/>
            <person name="Cullen D."/>
            <person name="Hibbett D.S."/>
            <person name="Grigoriev I.V."/>
        </authorList>
    </citation>
    <scope>NUCLEOTIDE SEQUENCE [LARGE SCALE GENOMIC DNA]</scope>
    <source>
        <strain evidence="20">CBS 339.88</strain>
    </source>
</reference>
<feature type="chain" id="PRO_5001646027" description="pyranose dehydrogenase (acceptor)" evidence="17">
    <location>
        <begin position="24"/>
        <end position="600"/>
    </location>
</feature>
<name>A0A067SQE7_GALM3</name>
<comment type="subunit">
    <text evidence="4">Monomer.</text>
</comment>
<dbReference type="Pfam" id="PF00732">
    <property type="entry name" value="GMC_oxred_N"/>
    <property type="match status" value="1"/>
</dbReference>
<proteinExistence type="inferred from homology"/>
<keyword evidence="7" id="KW-0285">Flavoprotein</keyword>
<feature type="signal peptide" evidence="17">
    <location>
        <begin position="1"/>
        <end position="23"/>
    </location>
</feature>
<dbReference type="PANTHER" id="PTHR11552">
    <property type="entry name" value="GLUCOSE-METHANOL-CHOLINE GMC OXIDOREDUCTASE"/>
    <property type="match status" value="1"/>
</dbReference>
<evidence type="ECO:0000256" key="14">
    <source>
        <dbReference type="ARBA" id="ARBA00034059"/>
    </source>
</evidence>
<dbReference type="SUPFAM" id="SSF51905">
    <property type="entry name" value="FAD/NAD(P)-binding domain"/>
    <property type="match status" value="1"/>
</dbReference>
<evidence type="ECO:0000256" key="16">
    <source>
        <dbReference type="PIRSR" id="PIRSR000137-2"/>
    </source>
</evidence>
<keyword evidence="17" id="KW-0732">Signal</keyword>
<dbReference type="Proteomes" id="UP000027222">
    <property type="component" value="Unassembled WGS sequence"/>
</dbReference>
<dbReference type="SUPFAM" id="SSF54373">
    <property type="entry name" value="FAD-linked reductases, C-terminal domain"/>
    <property type="match status" value="1"/>
</dbReference>
<dbReference type="AlphaFoldDB" id="A0A067SQE7"/>
<feature type="binding site" evidence="16">
    <location>
        <position position="266"/>
    </location>
    <ligand>
        <name>FAD</name>
        <dbReference type="ChEBI" id="CHEBI:57692"/>
    </ligand>
</feature>
<evidence type="ECO:0000313" key="20">
    <source>
        <dbReference type="Proteomes" id="UP000027222"/>
    </source>
</evidence>
<evidence type="ECO:0000256" key="13">
    <source>
        <dbReference type="ARBA" id="ARBA00034050"/>
    </source>
</evidence>
<evidence type="ECO:0000256" key="8">
    <source>
        <dbReference type="ARBA" id="ARBA00022827"/>
    </source>
</evidence>
<protein>
    <recommendedName>
        <fullName evidence="5">pyranose dehydrogenase (acceptor)</fullName>
        <ecNumber evidence="5">1.1.99.29</ecNumber>
    </recommendedName>
</protein>
<comment type="similarity">
    <text evidence="3">Belongs to the GMC oxidoreductase family.</text>
</comment>
<dbReference type="PROSITE" id="PS00624">
    <property type="entry name" value="GMC_OXRED_2"/>
    <property type="match status" value="1"/>
</dbReference>
<evidence type="ECO:0000256" key="2">
    <source>
        <dbReference type="ARBA" id="ARBA00004613"/>
    </source>
</evidence>
<dbReference type="HOGENOM" id="CLU_002865_6_3_1"/>
<dbReference type="InterPro" id="IPR012132">
    <property type="entry name" value="GMC_OxRdtase"/>
</dbReference>
<evidence type="ECO:0000256" key="11">
    <source>
        <dbReference type="ARBA" id="ARBA00034010"/>
    </source>
</evidence>
<dbReference type="EC" id="1.1.99.29" evidence="5"/>
<evidence type="ECO:0000313" key="19">
    <source>
        <dbReference type="EMBL" id="KDR73180.1"/>
    </source>
</evidence>
<feature type="binding site" evidence="16">
    <location>
        <position position="121"/>
    </location>
    <ligand>
        <name>FAD</name>
        <dbReference type="ChEBI" id="CHEBI:57692"/>
    </ligand>
</feature>
<evidence type="ECO:0000256" key="9">
    <source>
        <dbReference type="ARBA" id="ARBA00024699"/>
    </source>
</evidence>
<feature type="domain" description="Glucose-methanol-choline oxidoreductase N-terminal" evidence="18">
    <location>
        <begin position="308"/>
        <end position="322"/>
    </location>
</feature>
<dbReference type="Pfam" id="PF05199">
    <property type="entry name" value="GMC_oxred_C"/>
    <property type="match status" value="1"/>
</dbReference>
<feature type="active site" description="Proton donor" evidence="15">
    <location>
        <position position="534"/>
    </location>
</feature>
<comment type="catalytic activity">
    <reaction evidence="12">
        <text>pyranose + acceptor = pyranos-3-ulose + reduced acceptor.</text>
        <dbReference type="EC" id="1.1.99.29"/>
    </reaction>
</comment>
<evidence type="ECO:0000256" key="1">
    <source>
        <dbReference type="ARBA" id="ARBA00001974"/>
    </source>
</evidence>
<dbReference type="PANTHER" id="PTHR11552:SF147">
    <property type="entry name" value="CHOLINE DEHYDROGENASE, MITOCHONDRIAL"/>
    <property type="match status" value="1"/>
</dbReference>
<dbReference type="InterPro" id="IPR000172">
    <property type="entry name" value="GMC_OxRdtase_N"/>
</dbReference>
<dbReference type="STRING" id="685588.A0A067SQE7"/>
<comment type="subcellular location">
    <subcellularLocation>
        <location evidence="2">Secreted</location>
    </subcellularLocation>
</comment>
<keyword evidence="20" id="KW-1185">Reference proteome</keyword>
<accession>A0A067SQE7</accession>
<feature type="active site" description="Proton acceptor" evidence="15">
    <location>
        <position position="578"/>
    </location>
</feature>
<dbReference type="PIRSF" id="PIRSF000137">
    <property type="entry name" value="Alcohol_oxidase"/>
    <property type="match status" value="1"/>
</dbReference>
<keyword evidence="6" id="KW-0964">Secreted</keyword>
<evidence type="ECO:0000256" key="17">
    <source>
        <dbReference type="SAM" id="SignalP"/>
    </source>
</evidence>
<comment type="catalytic activity">
    <reaction evidence="14">
        <text>a pyranoside + acceptor = a pyranosid-3,4-diulose + reduced acceptor.</text>
        <dbReference type="EC" id="1.1.99.29"/>
    </reaction>
</comment>
<dbReference type="Gene3D" id="3.30.560.10">
    <property type="entry name" value="Glucose Oxidase, domain 3"/>
    <property type="match status" value="1"/>
</dbReference>
<dbReference type="OrthoDB" id="269227at2759"/>
<dbReference type="EMBL" id="KL142386">
    <property type="protein sequence ID" value="KDR73180.1"/>
    <property type="molecule type" value="Genomic_DNA"/>
</dbReference>
<evidence type="ECO:0000256" key="10">
    <source>
        <dbReference type="ARBA" id="ARBA00033986"/>
    </source>
</evidence>
<dbReference type="Gene3D" id="3.50.50.60">
    <property type="entry name" value="FAD/NAD(P)-binding domain"/>
    <property type="match status" value="1"/>
</dbReference>
<evidence type="ECO:0000256" key="3">
    <source>
        <dbReference type="ARBA" id="ARBA00010790"/>
    </source>
</evidence>
<dbReference type="GO" id="GO:0005576">
    <property type="term" value="C:extracellular region"/>
    <property type="evidence" value="ECO:0007669"/>
    <property type="project" value="UniProtKB-SubCell"/>
</dbReference>
<comment type="cofactor">
    <cofactor evidence="1 16">
        <name>FAD</name>
        <dbReference type="ChEBI" id="CHEBI:57692"/>
    </cofactor>
</comment>
<dbReference type="InterPro" id="IPR007867">
    <property type="entry name" value="GMC_OxRtase_C"/>
</dbReference>
<evidence type="ECO:0000256" key="5">
    <source>
        <dbReference type="ARBA" id="ARBA00013177"/>
    </source>
</evidence>
<dbReference type="InterPro" id="IPR036188">
    <property type="entry name" value="FAD/NAD-bd_sf"/>
</dbReference>